<dbReference type="Pfam" id="PF00583">
    <property type="entry name" value="Acetyltransf_1"/>
    <property type="match status" value="1"/>
</dbReference>
<dbReference type="SUPFAM" id="SSF55729">
    <property type="entry name" value="Acyl-CoA N-acyltransferases (Nat)"/>
    <property type="match status" value="1"/>
</dbReference>
<reference evidence="2 3" key="1">
    <citation type="submission" date="2020-08" db="EMBL/GenBank/DDBJ databases">
        <authorList>
            <person name="Newling K."/>
            <person name="Davey J."/>
            <person name="Forrester S."/>
        </authorList>
    </citation>
    <scope>NUCLEOTIDE SEQUENCE [LARGE SCALE GENOMIC DNA]</scope>
    <source>
        <strain evidence="3">Crithidia deanei Carvalho (ATCC PRA-265)</strain>
    </source>
</reference>
<evidence type="ECO:0000313" key="2">
    <source>
        <dbReference type="EMBL" id="CAD2216092.1"/>
    </source>
</evidence>
<keyword evidence="2" id="KW-0808">Transferase</keyword>
<dbReference type="AlphaFoldDB" id="A0A7G2CD84"/>
<dbReference type="EMBL" id="LR877150">
    <property type="protein sequence ID" value="CAD2216092.1"/>
    <property type="molecule type" value="Genomic_DNA"/>
</dbReference>
<dbReference type="OrthoDB" id="2445945at2759"/>
<keyword evidence="3" id="KW-1185">Reference proteome</keyword>
<dbReference type="GO" id="GO:0016747">
    <property type="term" value="F:acyltransferase activity, transferring groups other than amino-acyl groups"/>
    <property type="evidence" value="ECO:0007669"/>
    <property type="project" value="InterPro"/>
</dbReference>
<evidence type="ECO:0000259" key="1">
    <source>
        <dbReference type="Pfam" id="PF00583"/>
    </source>
</evidence>
<name>A0A7G2CD84_9TRYP</name>
<dbReference type="Proteomes" id="UP000515908">
    <property type="component" value="Chromosome 06"/>
</dbReference>
<protein>
    <submittedName>
        <fullName evidence="2">Acetyltransferase (GNAT) family, putative</fullName>
    </submittedName>
</protein>
<dbReference type="CDD" id="cd04301">
    <property type="entry name" value="NAT_SF"/>
    <property type="match status" value="1"/>
</dbReference>
<gene>
    <name evidence="2" type="ORF">ADEAN_000355300</name>
</gene>
<evidence type="ECO:0000313" key="3">
    <source>
        <dbReference type="Proteomes" id="UP000515908"/>
    </source>
</evidence>
<accession>A0A7G2CD84</accession>
<dbReference type="VEuPathDB" id="TriTrypDB:ADEAN_000355300"/>
<feature type="domain" description="N-acetyltransferase" evidence="1">
    <location>
        <begin position="15"/>
        <end position="131"/>
    </location>
</feature>
<proteinExistence type="predicted"/>
<sequence length="195" mass="22026">MFTILPLTEEHVADVVVIQKKCYTENFLEEKESYLAKIKSNPDSCFIALAPDGDSAPIPAGYLCSLRTREHCMPSLNSAEDLTQLESSEEVTTTASKIRNTLYIHDVAVHPRYRGKGLVELFFERLFAFVHQHNEESGAEEQIHHLSLIAVQGAAGYWEKKFHFRRVAPESLPSALKETLYSSYGADAAYMERDL</sequence>
<dbReference type="Gene3D" id="3.40.630.30">
    <property type="match status" value="1"/>
</dbReference>
<organism evidence="2 3">
    <name type="scientific">Angomonas deanei</name>
    <dbReference type="NCBI Taxonomy" id="59799"/>
    <lineage>
        <taxon>Eukaryota</taxon>
        <taxon>Discoba</taxon>
        <taxon>Euglenozoa</taxon>
        <taxon>Kinetoplastea</taxon>
        <taxon>Metakinetoplastina</taxon>
        <taxon>Trypanosomatida</taxon>
        <taxon>Trypanosomatidae</taxon>
        <taxon>Strigomonadinae</taxon>
        <taxon>Angomonas</taxon>
    </lineage>
</organism>
<dbReference type="InterPro" id="IPR016181">
    <property type="entry name" value="Acyl_CoA_acyltransferase"/>
</dbReference>
<dbReference type="InterPro" id="IPR000182">
    <property type="entry name" value="GNAT_dom"/>
</dbReference>